<dbReference type="InterPro" id="IPR036390">
    <property type="entry name" value="WH_DNA-bd_sf"/>
</dbReference>
<evidence type="ECO:0000313" key="6">
    <source>
        <dbReference type="EMBL" id="EFG55155.1"/>
    </source>
</evidence>
<keyword evidence="4" id="KW-0175">Coiled coil</keyword>
<evidence type="ECO:0000256" key="3">
    <source>
        <dbReference type="ARBA" id="ARBA00023163"/>
    </source>
</evidence>
<organism evidence="6 7">
    <name type="scientific">Lactobacillus amylolyticus DSM 11664</name>
    <dbReference type="NCBI Taxonomy" id="585524"/>
    <lineage>
        <taxon>Bacteria</taxon>
        <taxon>Bacillati</taxon>
        <taxon>Bacillota</taxon>
        <taxon>Bacilli</taxon>
        <taxon>Lactobacillales</taxon>
        <taxon>Lactobacillaceae</taxon>
        <taxon>Lactobacillus</taxon>
    </lineage>
</organism>
<dbReference type="Gene3D" id="1.10.10.10">
    <property type="entry name" value="Winged helix-like DNA-binding domain superfamily/Winged helix DNA-binding domain"/>
    <property type="match status" value="1"/>
</dbReference>
<protein>
    <submittedName>
        <fullName evidence="6">Transcriptional regulator, MarR family</fullName>
    </submittedName>
</protein>
<dbReference type="PANTHER" id="PTHR42756">
    <property type="entry name" value="TRANSCRIPTIONAL REGULATOR, MARR"/>
    <property type="match status" value="1"/>
</dbReference>
<keyword evidence="7" id="KW-1185">Reference proteome</keyword>
<dbReference type="Pfam" id="PF12802">
    <property type="entry name" value="MarR_2"/>
    <property type="match status" value="1"/>
</dbReference>
<dbReference type="InterPro" id="IPR000835">
    <property type="entry name" value="HTH_MarR-typ"/>
</dbReference>
<name>D4YUK6_9LACO</name>
<dbReference type="SUPFAM" id="SSF46785">
    <property type="entry name" value="Winged helix' DNA-binding domain"/>
    <property type="match status" value="1"/>
</dbReference>
<comment type="caution">
    <text evidence="6">The sequence shown here is derived from an EMBL/GenBank/DDBJ whole genome shotgun (WGS) entry which is preliminary data.</text>
</comment>
<evidence type="ECO:0000256" key="4">
    <source>
        <dbReference type="SAM" id="Coils"/>
    </source>
</evidence>
<evidence type="ECO:0000256" key="2">
    <source>
        <dbReference type="ARBA" id="ARBA00023125"/>
    </source>
</evidence>
<gene>
    <name evidence="6" type="primary">rmaI</name>
    <name evidence="6" type="ORF">HMPREF0493_1217</name>
</gene>
<dbReference type="eggNOG" id="COG1846">
    <property type="taxonomic scope" value="Bacteria"/>
</dbReference>
<evidence type="ECO:0000259" key="5">
    <source>
        <dbReference type="PROSITE" id="PS50995"/>
    </source>
</evidence>
<dbReference type="Proteomes" id="UP000004069">
    <property type="component" value="Unassembled WGS sequence"/>
</dbReference>
<dbReference type="PRINTS" id="PR00598">
    <property type="entry name" value="HTHMARR"/>
</dbReference>
<dbReference type="InterPro" id="IPR036388">
    <property type="entry name" value="WH-like_DNA-bd_sf"/>
</dbReference>
<dbReference type="RefSeq" id="WP_006352368.1">
    <property type="nucleotide sequence ID" value="NZ_ADNY01000047.1"/>
</dbReference>
<keyword evidence="2" id="KW-0238">DNA-binding</keyword>
<evidence type="ECO:0000256" key="1">
    <source>
        <dbReference type="ARBA" id="ARBA00023015"/>
    </source>
</evidence>
<dbReference type="OrthoDB" id="384891at2"/>
<dbReference type="PATRIC" id="fig|585524.9.peg.1426"/>
<dbReference type="PROSITE" id="PS50995">
    <property type="entry name" value="HTH_MARR_2"/>
    <property type="match status" value="1"/>
</dbReference>
<dbReference type="PANTHER" id="PTHR42756:SF1">
    <property type="entry name" value="TRANSCRIPTIONAL REPRESSOR OF EMRAB OPERON"/>
    <property type="match status" value="1"/>
</dbReference>
<dbReference type="AlphaFoldDB" id="D4YUK6"/>
<accession>D4YUK6</accession>
<evidence type="ECO:0000313" key="7">
    <source>
        <dbReference type="Proteomes" id="UP000004069"/>
    </source>
</evidence>
<dbReference type="EMBL" id="ADNY01000047">
    <property type="protein sequence ID" value="EFG55155.1"/>
    <property type="molecule type" value="Genomic_DNA"/>
</dbReference>
<feature type="coiled-coil region" evidence="4">
    <location>
        <begin position="82"/>
        <end position="109"/>
    </location>
</feature>
<dbReference type="GO" id="GO:0003700">
    <property type="term" value="F:DNA-binding transcription factor activity"/>
    <property type="evidence" value="ECO:0007669"/>
    <property type="project" value="InterPro"/>
</dbReference>
<feature type="domain" description="HTH marR-type" evidence="5">
    <location>
        <begin position="1"/>
        <end position="135"/>
    </location>
</feature>
<dbReference type="GO" id="GO:0003677">
    <property type="term" value="F:DNA binding"/>
    <property type="evidence" value="ECO:0007669"/>
    <property type="project" value="UniProtKB-KW"/>
</dbReference>
<sequence>MEPIRKTVRQASTQIDRERDQFAMTLGITGTQMSVIDFLSNQTENSASQNQIEHEFEIQRSTTTIMLQRMEKRELIRRVVNKNDKRQKKVQLTEKAEKLVKQIHQYMKNDDLALRKNFSEEELETARKVLNYIKDGQSAKR</sequence>
<reference evidence="6 7" key="1">
    <citation type="submission" date="2010-04" db="EMBL/GenBank/DDBJ databases">
        <authorList>
            <person name="Muzny D."/>
            <person name="Qin X."/>
            <person name="Deng J."/>
            <person name="Jiang H."/>
            <person name="Liu Y."/>
            <person name="Qu J."/>
            <person name="Song X.-Z."/>
            <person name="Zhang L."/>
            <person name="Thornton R."/>
            <person name="Coyle M."/>
            <person name="Francisco L."/>
            <person name="Jackson L."/>
            <person name="Javaid M."/>
            <person name="Korchina V."/>
            <person name="Kovar C."/>
            <person name="Mata R."/>
            <person name="Mathew T."/>
            <person name="Ngo R."/>
            <person name="Nguyen L."/>
            <person name="Nguyen N."/>
            <person name="Okwuonu G."/>
            <person name="Ongeri F."/>
            <person name="Pham C."/>
            <person name="Simmons D."/>
            <person name="Wilczek-Boney K."/>
            <person name="Hale W."/>
            <person name="Jakkamsetti A."/>
            <person name="Pham P."/>
            <person name="Ruth R."/>
            <person name="San Lucas F."/>
            <person name="Warren J."/>
            <person name="Zhang J."/>
            <person name="Zhao Z."/>
            <person name="Zhou C."/>
            <person name="Zhu D."/>
            <person name="Lee S."/>
            <person name="Bess C."/>
            <person name="Blankenburg K."/>
            <person name="Forbes L."/>
            <person name="Fu Q."/>
            <person name="Gubbala S."/>
            <person name="Hirani K."/>
            <person name="Jayaseelan J.C."/>
            <person name="Lara F."/>
            <person name="Munidasa M."/>
            <person name="Palculict T."/>
            <person name="Patil S."/>
            <person name="Pu L.-L."/>
            <person name="Saada N."/>
            <person name="Tang L."/>
            <person name="Weissenberger G."/>
            <person name="Zhu Y."/>
            <person name="Hemphill L."/>
            <person name="Shang Y."/>
            <person name="Youmans B."/>
            <person name="Ayvaz T."/>
            <person name="Ross M."/>
            <person name="Santibanez J."/>
            <person name="Aqrawi P."/>
            <person name="Gross S."/>
            <person name="Joshi V."/>
            <person name="Fowler G."/>
            <person name="Nazareth L."/>
            <person name="Reid J."/>
            <person name="Worley K."/>
            <person name="Petrosino J."/>
            <person name="Highlander S."/>
            <person name="Gibbs R."/>
        </authorList>
    </citation>
    <scope>NUCLEOTIDE SEQUENCE [LARGE SCALE GENOMIC DNA]</scope>
    <source>
        <strain evidence="6 7">DSM 11664</strain>
    </source>
</reference>
<keyword evidence="3" id="KW-0804">Transcription</keyword>
<proteinExistence type="predicted"/>
<dbReference type="SMART" id="SM00347">
    <property type="entry name" value="HTH_MARR"/>
    <property type="match status" value="1"/>
</dbReference>
<keyword evidence="1" id="KW-0805">Transcription regulation</keyword>